<dbReference type="SUPFAM" id="SSF50249">
    <property type="entry name" value="Nucleic acid-binding proteins"/>
    <property type="match status" value="11"/>
</dbReference>
<evidence type="ECO:0000256" key="3">
    <source>
        <dbReference type="ARBA" id="ARBA00022737"/>
    </source>
</evidence>
<reference evidence="7 8" key="1">
    <citation type="submission" date="2024-04" db="EMBL/GenBank/DDBJ databases">
        <title>Phyllosticta paracitricarpa is synonymous to the EU quarantine fungus P. citricarpa based on phylogenomic analyses.</title>
        <authorList>
            <consortium name="Lawrence Berkeley National Laboratory"/>
            <person name="Van ingen-buijs V.A."/>
            <person name="Van westerhoven A.C."/>
            <person name="Haridas S."/>
            <person name="Skiadas P."/>
            <person name="Martin F."/>
            <person name="Groenewald J.Z."/>
            <person name="Crous P.W."/>
            <person name="Seidl M.F."/>
        </authorList>
    </citation>
    <scope>NUCLEOTIDE SEQUENCE [LARGE SCALE GENOMIC DNA]</scope>
    <source>
        <strain evidence="7 8">CPC 17464</strain>
    </source>
</reference>
<sequence length="1807" mass="198495">MAPVKRGADSDHAGSKKQKHAADDRAAKRQRKSDPAPADAKTQPESKTDKPVPVASVLTQEERSFPRGGASVLTPLEHKQIQNEATRDVLFEQSNKKAAKGDESDDDVEMGDAGADKAAKKKKSKKRKSDVGKEKEEGIKIESLTHKRLQPGSMVLGQVTQITSKDVQVALPNNLVGFVPLTAVSDQFTQRIEALLGEGDKSDAEDSADEDDIDLKDVLRLGQYVRAVVTSTGDDSARKNKKRIELSINPKDVNSPISKQDLVVNAFVQASVASVEDHGLVMDLGLASGATKGFMSSKEVGYSVDYNKIQPGAVFLCMVTGSSSNGKIVKLSADAQKIGNVKKANVLTVAPTIDAFQPGAAVDLLVTESTSSGLAGQIIGMLDATADIVHAGAAETQKDISQRYKVGSKVKARIICTFPSDDRRKLGVSLLSHIMALSPRQPADEKKEPLELLPVSSIIEEAKVTHVEPMLGVFLDVGIKGVPGFAHISRLSDDKVDSISALSGKFKISSTHRARVVAYNPLDGLFLISLEKKILEQPFLRVEDVKVGQVVKGKVEKVMITAVGSGAVIVNLAEGINGVVSETQIADVQLKNPEKKFREGMPVTARVLAIDTDRRKIRLTLKKTLVNSEAPAWSSYSEVEEGDSAPGTVIKLMPAGALVQFYGNLKAFLPVGEMSEAYIKDPSEHFRVGQTINVHAISIDAENDRMTVSCKDPSAHSPEQQAAFQALQIGSVVKAAVSQKSVERIDVELEGSSIKGILRVGQLTDGSEKKEESMVKRIRVGQTLEDLLILDKSDKRPIVWLTNKPSLLAAAKSGTLPSKFEDIREGQTVNGFVQNVDGQRVFVEFAGRLRGVLLKTQMPQEMADKADYGLRSFQSITARVLVVDAAKQRFLLTKKDEKDAAASMSAPRNDKANKNLVNPADETIKDVSEYTLGKLTKARVTSVKETQLNVALADNVLGRIDISEVFSKWEDIKNRKNPLAQFKTKPILPVRIIGVHDVKNHKFLPISHRSAKTSVFEMTAKTETELSSEDDLLSLDKLKVGSSHIAFVNNIGENCVWVHISPVVRGRIDLMDLSNDVSLLSDVAANFPIGSALKVRVKSVDVSANRLDLTATSDSVVKPTSLKDLSPGSVLPGRVTKVSERNIMVQLSDSISGPVTLTEFSDDYAQANPTIYKKNQIVRVCVLEVDAPNKKLVLSMRPSKILSSSLPVKDPHVANIRQLKVNDVVRGFVKNVADKGLFVSLGPNVTAFVRISDLSDSYIKDWKSAFEVDQLVKGKVISLDPALNHVQLTLKASMLDKDYVAPLAFSDLKPRMVVTGKVRKVEDFGVFVVFDNSNNVSGLCHRSQIADQPVEDCKKLYSEGDKVKAVVLSVDRQKHKVSLGLKASYFKNDDEEESEDEDEDEDDEGGVEIEDDSDSDEDAMEGVEIDMSKVKDMESSDDEDEEEDEMDVDEKPSKPVNGLSTSGFDWTGATLEQNKTTANEHDSDEDAAAPKKKKKKPTIVEDRTGDLDANGPQSVADFERLLLGDPNNSTLWMQYMAFQIGLNEVQKAREIAERALKTIHMREEEDKLNMWTALLNLEIEQGDEERVEEVFGRACKYCDKEEIHNRLLSIYTSTGRYQKAEDLFQKMSKNKSLTPNPSFWLNYATFLLTTLNEPARARALLPRALQSIPPKPQHARHLTAKFAALEFQSPHGDAERGRTVFEGLLSTYPKRWDLWDMLVDLEKSLMKQAGKSQGAKDNVSKLYERMAGMKMKAKRARFVFRKWAEWEEKEGGKKSLERVRALAEEYAEKLRKAKEAGGDEDGSDGDE</sequence>
<organism evidence="7 8">
    <name type="scientific">Phyllosticta citribraziliensis</name>
    <dbReference type="NCBI Taxonomy" id="989973"/>
    <lineage>
        <taxon>Eukaryota</taxon>
        <taxon>Fungi</taxon>
        <taxon>Dikarya</taxon>
        <taxon>Ascomycota</taxon>
        <taxon>Pezizomycotina</taxon>
        <taxon>Dothideomycetes</taxon>
        <taxon>Dothideomycetes incertae sedis</taxon>
        <taxon>Botryosphaeriales</taxon>
        <taxon>Phyllostictaceae</taxon>
        <taxon>Phyllosticta</taxon>
    </lineage>
</organism>
<dbReference type="SMART" id="SM00386">
    <property type="entry name" value="HAT"/>
    <property type="match status" value="8"/>
</dbReference>
<keyword evidence="4" id="KW-0539">Nucleus</keyword>
<evidence type="ECO:0000256" key="5">
    <source>
        <dbReference type="SAM" id="MobiDB-lite"/>
    </source>
</evidence>
<dbReference type="PANTHER" id="PTHR23270:SF10">
    <property type="entry name" value="PROTEIN RRP5 HOMOLOG"/>
    <property type="match status" value="1"/>
</dbReference>
<dbReference type="Gene3D" id="2.40.50.140">
    <property type="entry name" value="Nucleic acid-binding proteins"/>
    <property type="match status" value="10"/>
</dbReference>
<proteinExistence type="predicted"/>
<dbReference type="InterPro" id="IPR003029">
    <property type="entry name" value="S1_domain"/>
</dbReference>
<dbReference type="RefSeq" id="XP_066649990.1">
    <property type="nucleotide sequence ID" value="XM_066801973.1"/>
</dbReference>
<dbReference type="InterPro" id="IPR048058">
    <property type="entry name" value="Rrp5_S1_rpt_hs11_sc8"/>
</dbReference>
<feature type="compositionally biased region" description="Basic and acidic residues" evidence="5">
    <location>
        <begin position="76"/>
        <end position="90"/>
    </location>
</feature>
<dbReference type="Pfam" id="PF00575">
    <property type="entry name" value="S1"/>
    <property type="match status" value="3"/>
</dbReference>
<dbReference type="CDD" id="cd05706">
    <property type="entry name" value="S1_Rrp5_repeat_sc10"/>
    <property type="match status" value="1"/>
</dbReference>
<name>A0ABR1L2S8_9PEZI</name>
<keyword evidence="3" id="KW-0677">Repeat</keyword>
<feature type="domain" description="S1 motif" evidence="6">
    <location>
        <begin position="933"/>
        <end position="1009"/>
    </location>
</feature>
<dbReference type="InterPro" id="IPR012340">
    <property type="entry name" value="NA-bd_OB-fold"/>
</dbReference>
<accession>A0ABR1L2S8</accession>
<dbReference type="CDD" id="cd05698">
    <property type="entry name" value="S1_Rrp5_repeat_hs6_sc5"/>
    <property type="match status" value="1"/>
</dbReference>
<dbReference type="GeneID" id="92034879"/>
<feature type="domain" description="S1 motif" evidence="6">
    <location>
        <begin position="1222"/>
        <end position="1291"/>
    </location>
</feature>
<dbReference type="Gene3D" id="1.25.40.10">
    <property type="entry name" value="Tetratricopeptide repeat domain"/>
    <property type="match status" value="2"/>
</dbReference>
<dbReference type="InterPro" id="IPR011990">
    <property type="entry name" value="TPR-like_helical_dom_sf"/>
</dbReference>
<feature type="compositionally biased region" description="Basic and acidic residues" evidence="5">
    <location>
        <begin position="1"/>
        <end position="27"/>
    </location>
</feature>
<comment type="caution">
    <text evidence="7">The sequence shown here is derived from an EMBL/GenBank/DDBJ whole genome shotgun (WGS) entry which is preliminary data.</text>
</comment>
<dbReference type="CDD" id="cd05697">
    <property type="entry name" value="S1_Rrp5_repeat_hs5"/>
    <property type="match status" value="1"/>
</dbReference>
<dbReference type="SMART" id="SM00316">
    <property type="entry name" value="S1"/>
    <property type="match status" value="13"/>
</dbReference>
<dbReference type="Proteomes" id="UP001360953">
    <property type="component" value="Unassembled WGS sequence"/>
</dbReference>
<protein>
    <recommendedName>
        <fullName evidence="6">S1 motif domain-containing protein</fullName>
    </recommendedName>
</protein>
<feature type="compositionally biased region" description="Acidic residues" evidence="5">
    <location>
        <begin position="1389"/>
        <end position="1424"/>
    </location>
</feature>
<dbReference type="InterPro" id="IPR003107">
    <property type="entry name" value="HAT"/>
</dbReference>
<dbReference type="Pfam" id="PF23459">
    <property type="entry name" value="S1_RRP5"/>
    <property type="match status" value="2"/>
</dbReference>
<dbReference type="PROSITE" id="PS50126">
    <property type="entry name" value="S1"/>
    <property type="match status" value="11"/>
</dbReference>
<feature type="region of interest" description="Disordered" evidence="5">
    <location>
        <begin position="1"/>
        <end position="143"/>
    </location>
</feature>
<comment type="subcellular location">
    <subcellularLocation>
        <location evidence="1">Nucleus</location>
        <location evidence="1">Nucleolus</location>
    </subcellularLocation>
</comment>
<evidence type="ECO:0000256" key="1">
    <source>
        <dbReference type="ARBA" id="ARBA00004604"/>
    </source>
</evidence>
<evidence type="ECO:0000256" key="4">
    <source>
        <dbReference type="ARBA" id="ARBA00023242"/>
    </source>
</evidence>
<feature type="domain" description="S1 motif" evidence="6">
    <location>
        <begin position="730"/>
        <end position="804"/>
    </location>
</feature>
<feature type="domain" description="S1 motif" evidence="6">
    <location>
        <begin position="642"/>
        <end position="711"/>
    </location>
</feature>
<keyword evidence="8" id="KW-1185">Reference proteome</keyword>
<dbReference type="PANTHER" id="PTHR23270">
    <property type="entry name" value="PROGRAMMED CELL DEATH PROTEIN 11 PRE-RRNA PROCESSING PROTEIN RRP5"/>
    <property type="match status" value="1"/>
</dbReference>
<dbReference type="Pfam" id="PF24685">
    <property type="entry name" value="OB_RRP5_4th"/>
    <property type="match status" value="1"/>
</dbReference>
<dbReference type="InterPro" id="IPR057302">
    <property type="entry name" value="Rrp5_S1"/>
</dbReference>
<feature type="compositionally biased region" description="Basic residues" evidence="5">
    <location>
        <begin position="119"/>
        <end position="128"/>
    </location>
</feature>
<feature type="domain" description="S1 motif" evidence="6">
    <location>
        <begin position="1128"/>
        <end position="1197"/>
    </location>
</feature>
<dbReference type="CDD" id="cd05702">
    <property type="entry name" value="S1_Rrp5_repeat_hs11_sc8"/>
    <property type="match status" value="1"/>
</dbReference>
<evidence type="ECO:0000259" key="6">
    <source>
        <dbReference type="PROSITE" id="PS50126"/>
    </source>
</evidence>
<feature type="domain" description="S1 motif" evidence="6">
    <location>
        <begin position="456"/>
        <end position="531"/>
    </location>
</feature>
<feature type="compositionally biased region" description="Basic and acidic residues" evidence="5">
    <location>
        <begin position="129"/>
        <end position="143"/>
    </location>
</feature>
<feature type="region of interest" description="Disordered" evidence="5">
    <location>
        <begin position="1386"/>
        <end position="1512"/>
    </location>
</feature>
<dbReference type="CDD" id="cd05693">
    <property type="entry name" value="S1_Rrp5_repeat_hs1_sc1"/>
    <property type="match status" value="1"/>
</dbReference>
<evidence type="ECO:0000256" key="2">
    <source>
        <dbReference type="ARBA" id="ARBA00022552"/>
    </source>
</evidence>
<gene>
    <name evidence="7" type="ORF">J3D65DRAFT_642300</name>
</gene>
<feature type="domain" description="S1 motif" evidence="6">
    <location>
        <begin position="152"/>
        <end position="249"/>
    </location>
</feature>
<dbReference type="CDD" id="cd05707">
    <property type="entry name" value="S1_Rrp5_repeat_sc11"/>
    <property type="match status" value="1"/>
</dbReference>
<dbReference type="EMBL" id="JBBPEH010000016">
    <property type="protein sequence ID" value="KAK7529540.1"/>
    <property type="molecule type" value="Genomic_DNA"/>
</dbReference>
<keyword evidence="2" id="KW-0698">rRNA processing</keyword>
<dbReference type="InterPro" id="IPR048059">
    <property type="entry name" value="Rrp5_S1_rpt_hs1_sc1"/>
</dbReference>
<feature type="compositionally biased region" description="Polar residues" evidence="5">
    <location>
        <begin position="1458"/>
        <end position="1477"/>
    </location>
</feature>
<feature type="domain" description="S1 motif" evidence="6">
    <location>
        <begin position="1041"/>
        <end position="1112"/>
    </location>
</feature>
<evidence type="ECO:0000313" key="8">
    <source>
        <dbReference type="Proteomes" id="UP001360953"/>
    </source>
</evidence>
<feature type="domain" description="S1 motif" evidence="6">
    <location>
        <begin position="826"/>
        <end position="895"/>
    </location>
</feature>
<dbReference type="InterPro" id="IPR045209">
    <property type="entry name" value="Rrp5"/>
</dbReference>
<feature type="domain" description="S1 motif" evidence="6">
    <location>
        <begin position="1311"/>
        <end position="1382"/>
    </location>
</feature>
<dbReference type="CDD" id="cd05703">
    <property type="entry name" value="S1_Rrp5_repeat_hs12_sc9"/>
    <property type="match status" value="1"/>
</dbReference>
<feature type="compositionally biased region" description="Acidic residues" evidence="5">
    <location>
        <begin position="1435"/>
        <end position="1448"/>
    </location>
</feature>
<dbReference type="SUPFAM" id="SSF48452">
    <property type="entry name" value="TPR-like"/>
    <property type="match status" value="2"/>
</dbReference>
<dbReference type="InterPro" id="IPR057301">
    <property type="entry name" value="Rrp5_OB_4th"/>
</dbReference>
<evidence type="ECO:0000313" key="7">
    <source>
        <dbReference type="EMBL" id="KAK7529540.1"/>
    </source>
</evidence>
<feature type="domain" description="S1 motif" evidence="6">
    <location>
        <begin position="548"/>
        <end position="622"/>
    </location>
</feature>